<gene>
    <name evidence="8" type="ORF">J2S74_004055</name>
</gene>
<comment type="caution">
    <text evidence="8">The sequence shown here is derived from an EMBL/GenBank/DDBJ whole genome shotgun (WGS) entry which is preliminary data.</text>
</comment>
<dbReference type="NCBIfam" id="TIGR00830">
    <property type="entry name" value="PTBA"/>
    <property type="match status" value="1"/>
</dbReference>
<dbReference type="PROSITE" id="PS00371">
    <property type="entry name" value="PTS_EIIA_TYPE_1_HIS"/>
    <property type="match status" value="1"/>
</dbReference>
<dbReference type="Proteomes" id="UP001230005">
    <property type="component" value="Unassembled WGS sequence"/>
</dbReference>
<proteinExistence type="predicted"/>
<dbReference type="InterPro" id="IPR050890">
    <property type="entry name" value="PTS_EIIA_component"/>
</dbReference>
<dbReference type="SUPFAM" id="SSF51261">
    <property type="entry name" value="Duplicated hybrid motif"/>
    <property type="match status" value="1"/>
</dbReference>
<reference evidence="8 9" key="1">
    <citation type="submission" date="2023-07" db="EMBL/GenBank/DDBJ databases">
        <title>Genomic Encyclopedia of Type Strains, Phase IV (KMG-IV): sequencing the most valuable type-strain genomes for metagenomic binning, comparative biology and taxonomic classification.</title>
        <authorList>
            <person name="Goeker M."/>
        </authorList>
    </citation>
    <scope>NUCLEOTIDE SEQUENCE [LARGE SCALE GENOMIC DNA]</scope>
    <source>
        <strain evidence="8 9">DSM 9768</strain>
    </source>
</reference>
<evidence type="ECO:0000259" key="7">
    <source>
        <dbReference type="PROSITE" id="PS51093"/>
    </source>
</evidence>
<dbReference type="PANTHER" id="PTHR45008">
    <property type="entry name" value="PTS SYSTEM GLUCOSE-SPECIFIC EIIA COMPONENT"/>
    <property type="match status" value="1"/>
</dbReference>
<protein>
    <submittedName>
        <fullName evidence="8">PTS system glucose-specific IIA component</fullName>
    </submittedName>
</protein>
<sequence length="162" mass="17230">MLNKLFKKAKLLKIYAPINGEIVPLESVPDPVFSQKMMGEGVAIIPNNGNVSSPVEGEVVQVAPTKHAVGLRAEDGTEVLIHVGLETVELKGNGFSLNVNVGDKVSVGDSLMEVDLNYIRENAENIITPIVITNSQESGKSYEITNEKSAAAGETIIISSGK</sequence>
<evidence type="ECO:0000313" key="9">
    <source>
        <dbReference type="Proteomes" id="UP001230005"/>
    </source>
</evidence>
<keyword evidence="3" id="KW-0762">Sugar transport</keyword>
<organism evidence="8 9">
    <name type="scientific">Evansella vedderi</name>
    <dbReference type="NCBI Taxonomy" id="38282"/>
    <lineage>
        <taxon>Bacteria</taxon>
        <taxon>Bacillati</taxon>
        <taxon>Bacillota</taxon>
        <taxon>Bacilli</taxon>
        <taxon>Bacillales</taxon>
        <taxon>Bacillaceae</taxon>
        <taxon>Evansella</taxon>
    </lineage>
</organism>
<feature type="domain" description="PTS EIIA type-1" evidence="7">
    <location>
        <begin position="30"/>
        <end position="134"/>
    </location>
</feature>
<keyword evidence="9" id="KW-1185">Reference proteome</keyword>
<evidence type="ECO:0000256" key="4">
    <source>
        <dbReference type="ARBA" id="ARBA00022679"/>
    </source>
</evidence>
<dbReference type="EMBL" id="JAUSUG010000018">
    <property type="protein sequence ID" value="MDQ0256633.1"/>
    <property type="molecule type" value="Genomic_DNA"/>
</dbReference>
<keyword evidence="6" id="KW-0418">Kinase</keyword>
<evidence type="ECO:0000256" key="3">
    <source>
        <dbReference type="ARBA" id="ARBA00022597"/>
    </source>
</evidence>
<keyword evidence="4" id="KW-0808">Transferase</keyword>
<comment type="subcellular location">
    <subcellularLocation>
        <location evidence="1">Cytoplasm</location>
    </subcellularLocation>
</comment>
<evidence type="ECO:0000256" key="5">
    <source>
        <dbReference type="ARBA" id="ARBA00022683"/>
    </source>
</evidence>
<evidence type="ECO:0000256" key="1">
    <source>
        <dbReference type="ARBA" id="ARBA00004496"/>
    </source>
</evidence>
<evidence type="ECO:0000256" key="2">
    <source>
        <dbReference type="ARBA" id="ARBA00022448"/>
    </source>
</evidence>
<name>A0ABT9ZZH1_9BACI</name>
<dbReference type="InterPro" id="IPR011055">
    <property type="entry name" value="Dup_hybrid_motif"/>
</dbReference>
<dbReference type="PANTHER" id="PTHR45008:SF1">
    <property type="entry name" value="PTS SYSTEM GLUCOSE-SPECIFIC EIIA COMPONENT"/>
    <property type="match status" value="1"/>
</dbReference>
<accession>A0ABT9ZZH1</accession>
<keyword evidence="2" id="KW-0813">Transport</keyword>
<dbReference type="Gene3D" id="2.70.70.10">
    <property type="entry name" value="Glucose Permease (Domain IIA)"/>
    <property type="match status" value="1"/>
</dbReference>
<evidence type="ECO:0000313" key="8">
    <source>
        <dbReference type="EMBL" id="MDQ0256633.1"/>
    </source>
</evidence>
<keyword evidence="5" id="KW-0598">Phosphotransferase system</keyword>
<evidence type="ECO:0000256" key="6">
    <source>
        <dbReference type="ARBA" id="ARBA00022777"/>
    </source>
</evidence>
<dbReference type="InterPro" id="IPR001127">
    <property type="entry name" value="PTS_EIIA_1_perm"/>
</dbReference>
<dbReference type="PROSITE" id="PS51093">
    <property type="entry name" value="PTS_EIIA_TYPE_1"/>
    <property type="match status" value="1"/>
</dbReference>
<dbReference type="Pfam" id="PF00358">
    <property type="entry name" value="PTS_EIIA_1"/>
    <property type="match status" value="1"/>
</dbReference>
<dbReference type="RefSeq" id="WP_307329080.1">
    <property type="nucleotide sequence ID" value="NZ_JAUSUG010000018.1"/>
</dbReference>